<dbReference type="EMBL" id="OCMF01000001">
    <property type="protein sequence ID" value="SOC79811.1"/>
    <property type="molecule type" value="Genomic_DNA"/>
</dbReference>
<dbReference type="AlphaFoldDB" id="A0A285X378"/>
<evidence type="ECO:0000313" key="2">
    <source>
        <dbReference type="EMBL" id="SOC79811.1"/>
    </source>
</evidence>
<gene>
    <name evidence="2" type="ORF">SAMN06296241_1348</name>
</gene>
<protein>
    <submittedName>
        <fullName evidence="2">Uncharacterized protein</fullName>
    </submittedName>
</protein>
<dbReference type="Proteomes" id="UP000219193">
    <property type="component" value="Unassembled WGS sequence"/>
</dbReference>
<keyword evidence="1" id="KW-0472">Membrane</keyword>
<keyword evidence="1" id="KW-1133">Transmembrane helix</keyword>
<name>A0A285X378_9FLAO</name>
<keyword evidence="3" id="KW-1185">Reference proteome</keyword>
<feature type="transmembrane region" description="Helical" evidence="1">
    <location>
        <begin position="6"/>
        <end position="25"/>
    </location>
</feature>
<proteinExistence type="predicted"/>
<organism evidence="2 3">
    <name type="scientific">Salinimicrobium sediminis</name>
    <dbReference type="NCBI Taxonomy" id="1343891"/>
    <lineage>
        <taxon>Bacteria</taxon>
        <taxon>Pseudomonadati</taxon>
        <taxon>Bacteroidota</taxon>
        <taxon>Flavobacteriia</taxon>
        <taxon>Flavobacteriales</taxon>
        <taxon>Flavobacteriaceae</taxon>
        <taxon>Salinimicrobium</taxon>
    </lineage>
</organism>
<sequence length="33" mass="3571">MEFEAGIIVGIGISAIAVGVLFLILKFSYKKSR</sequence>
<reference evidence="3" key="1">
    <citation type="submission" date="2017-09" db="EMBL/GenBank/DDBJ databases">
        <authorList>
            <person name="Varghese N."/>
            <person name="Submissions S."/>
        </authorList>
    </citation>
    <scope>NUCLEOTIDE SEQUENCE [LARGE SCALE GENOMIC DNA]</scope>
    <source>
        <strain evidence="3">CGMCC 1.12641</strain>
    </source>
</reference>
<accession>A0A285X378</accession>
<evidence type="ECO:0000256" key="1">
    <source>
        <dbReference type="SAM" id="Phobius"/>
    </source>
</evidence>
<keyword evidence="1" id="KW-0812">Transmembrane</keyword>
<evidence type="ECO:0000313" key="3">
    <source>
        <dbReference type="Proteomes" id="UP000219193"/>
    </source>
</evidence>